<evidence type="ECO:0000256" key="1">
    <source>
        <dbReference type="ARBA" id="ARBA00022490"/>
    </source>
</evidence>
<dbReference type="SUPFAM" id="SSF52738">
    <property type="entry name" value="Methylesterase CheB, C-terminal domain"/>
    <property type="match status" value="1"/>
</dbReference>
<evidence type="ECO:0000256" key="4">
    <source>
        <dbReference type="ARBA" id="ARBA00048267"/>
    </source>
</evidence>
<accession>A0A841J5J4</accession>
<dbReference type="InterPro" id="IPR008248">
    <property type="entry name" value="CheB-like"/>
</dbReference>
<sequence>MTTRVLIVDDSATMRALLSRLLGSEPDIEVIGTAADAMEARGMIRELNPDVVTLDIEMPGMNGLEFLDKIMRLRPMPVVIVSGVTKRNCETTIRALELGAVDCYAKPDGSVNALLENDGGDLARMVRSAGRIGRWRAPEALQQQDRVQRQTIAVSTVNGVGTRLIAIGASTGGVEALHHLLPAFPENCPPTLIVQHISAAFAPAMADRLNQRCAATVQLAEPGIPLQEGHIYIAGGNERHMVVSGTEKLVTRAVPGDLVSGHRPSIDALFESVAKALGPAAVGILLTGMGQDGARGLLAMRKAGGRTIAQDEATSTVYGMPRAAADIGAAEKILPLPRIAERALAGARA</sequence>
<keyword evidence="2 5" id="KW-0145">Chemotaxis</keyword>
<comment type="subcellular location">
    <subcellularLocation>
        <location evidence="5">Cytoplasm</location>
    </subcellularLocation>
</comment>
<dbReference type="EC" id="3.5.1.44" evidence="5"/>
<dbReference type="SMART" id="SM00448">
    <property type="entry name" value="REC"/>
    <property type="match status" value="1"/>
</dbReference>
<name>A0A841J5J4_9SPHN</name>
<dbReference type="PANTHER" id="PTHR42872:SF6">
    <property type="entry name" value="PROTEIN-GLUTAMATE METHYLESTERASE_PROTEIN-GLUTAMINE GLUTAMINASE"/>
    <property type="match status" value="1"/>
</dbReference>
<dbReference type="GO" id="GO:0000156">
    <property type="term" value="F:phosphorelay response regulator activity"/>
    <property type="evidence" value="ECO:0007669"/>
    <property type="project" value="InterPro"/>
</dbReference>
<dbReference type="NCBIfam" id="NF009206">
    <property type="entry name" value="PRK12555.1"/>
    <property type="match status" value="1"/>
</dbReference>
<evidence type="ECO:0000313" key="10">
    <source>
        <dbReference type="EMBL" id="MBB6123491.1"/>
    </source>
</evidence>
<reference evidence="10 11" key="1">
    <citation type="submission" date="2020-08" db="EMBL/GenBank/DDBJ databases">
        <title>Genomic Encyclopedia of Type Strains, Phase IV (KMG-IV): sequencing the most valuable type-strain genomes for metagenomic binning, comparative biology and taxonomic classification.</title>
        <authorList>
            <person name="Goeker M."/>
        </authorList>
    </citation>
    <scope>NUCLEOTIDE SEQUENCE [LARGE SCALE GENOMIC DNA]</scope>
    <source>
        <strain evidence="10 11">DSM 102255</strain>
    </source>
</reference>
<dbReference type="GO" id="GO:0005737">
    <property type="term" value="C:cytoplasm"/>
    <property type="evidence" value="ECO:0007669"/>
    <property type="project" value="UniProtKB-SubCell"/>
</dbReference>
<evidence type="ECO:0000259" key="9">
    <source>
        <dbReference type="PROSITE" id="PS50122"/>
    </source>
</evidence>
<evidence type="ECO:0000259" key="8">
    <source>
        <dbReference type="PROSITE" id="PS50110"/>
    </source>
</evidence>
<dbReference type="PROSITE" id="PS50122">
    <property type="entry name" value="CHEB"/>
    <property type="match status" value="1"/>
</dbReference>
<comment type="function">
    <text evidence="5">Involved in chemotaxis. Part of a chemotaxis signal transduction system that modulates chemotaxis in response to various stimuli. Catalyzes the demethylation of specific methylglutamate residues introduced into the chemoreceptors (methyl-accepting chemotaxis proteins or MCP) by CheR. Also mediates the irreversible deamidation of specific glutamine residues to glutamic acid.</text>
</comment>
<feature type="active site" evidence="5 6">
    <location>
        <position position="196"/>
    </location>
</feature>
<evidence type="ECO:0000313" key="11">
    <source>
        <dbReference type="Proteomes" id="UP000552700"/>
    </source>
</evidence>
<evidence type="ECO:0000256" key="6">
    <source>
        <dbReference type="PROSITE-ProRule" id="PRU00050"/>
    </source>
</evidence>
<comment type="domain">
    <text evidence="5">Contains a C-terminal catalytic domain, and an N-terminal region which modulates catalytic activity.</text>
</comment>
<dbReference type="GO" id="GO:0006935">
    <property type="term" value="P:chemotaxis"/>
    <property type="evidence" value="ECO:0007669"/>
    <property type="project" value="UniProtKB-UniRule"/>
</dbReference>
<keyword evidence="5 7" id="KW-0597">Phosphoprotein</keyword>
<keyword evidence="11" id="KW-1185">Reference proteome</keyword>
<evidence type="ECO:0000256" key="7">
    <source>
        <dbReference type="PROSITE-ProRule" id="PRU00169"/>
    </source>
</evidence>
<comment type="PTM">
    <text evidence="5">Phosphorylated by CheA. Phosphorylation of the N-terminal regulatory domain activates the methylesterase activity.</text>
</comment>
<evidence type="ECO:0000256" key="5">
    <source>
        <dbReference type="HAMAP-Rule" id="MF_00099"/>
    </source>
</evidence>
<dbReference type="InterPro" id="IPR035909">
    <property type="entry name" value="CheB_C"/>
</dbReference>
<proteinExistence type="inferred from homology"/>
<dbReference type="Gene3D" id="3.40.50.2300">
    <property type="match status" value="1"/>
</dbReference>
<dbReference type="PIRSF" id="PIRSF000876">
    <property type="entry name" value="RR_chemtxs_CheB"/>
    <property type="match status" value="1"/>
</dbReference>
<dbReference type="AlphaFoldDB" id="A0A841J5J4"/>
<feature type="modified residue" description="4-aspartylphosphate" evidence="5 7">
    <location>
        <position position="55"/>
    </location>
</feature>
<dbReference type="InterPro" id="IPR000673">
    <property type="entry name" value="Sig_transdc_resp-reg_Me-estase"/>
</dbReference>
<evidence type="ECO:0000256" key="2">
    <source>
        <dbReference type="ARBA" id="ARBA00022500"/>
    </source>
</evidence>
<feature type="domain" description="CheB-type methylesterase" evidence="9">
    <location>
        <begin position="158"/>
        <end position="349"/>
    </location>
</feature>
<dbReference type="Pfam" id="PF00072">
    <property type="entry name" value="Response_reg"/>
    <property type="match status" value="1"/>
</dbReference>
<feature type="active site" evidence="5 6">
    <location>
        <position position="292"/>
    </location>
</feature>
<dbReference type="SUPFAM" id="SSF52172">
    <property type="entry name" value="CheY-like"/>
    <property type="match status" value="1"/>
</dbReference>
<evidence type="ECO:0000256" key="3">
    <source>
        <dbReference type="ARBA" id="ARBA00022801"/>
    </source>
</evidence>
<dbReference type="HAMAP" id="MF_00099">
    <property type="entry name" value="CheB_chemtxs"/>
    <property type="match status" value="1"/>
</dbReference>
<comment type="catalytic activity">
    <reaction evidence="4 5">
        <text>[protein]-L-glutamate 5-O-methyl ester + H2O = L-glutamyl-[protein] + methanol + H(+)</text>
        <dbReference type="Rhea" id="RHEA:23236"/>
        <dbReference type="Rhea" id="RHEA-COMP:10208"/>
        <dbReference type="Rhea" id="RHEA-COMP:10311"/>
        <dbReference type="ChEBI" id="CHEBI:15377"/>
        <dbReference type="ChEBI" id="CHEBI:15378"/>
        <dbReference type="ChEBI" id="CHEBI:17790"/>
        <dbReference type="ChEBI" id="CHEBI:29973"/>
        <dbReference type="ChEBI" id="CHEBI:82795"/>
        <dbReference type="EC" id="3.1.1.61"/>
    </reaction>
</comment>
<dbReference type="EMBL" id="JACIJP010000001">
    <property type="protein sequence ID" value="MBB6123491.1"/>
    <property type="molecule type" value="Genomic_DNA"/>
</dbReference>
<keyword evidence="3 5" id="KW-0378">Hydrolase</keyword>
<dbReference type="InterPro" id="IPR011006">
    <property type="entry name" value="CheY-like_superfamily"/>
</dbReference>
<organism evidence="10 11">
    <name type="scientific">Sphingobium subterraneum</name>
    <dbReference type="NCBI Taxonomy" id="627688"/>
    <lineage>
        <taxon>Bacteria</taxon>
        <taxon>Pseudomonadati</taxon>
        <taxon>Pseudomonadota</taxon>
        <taxon>Alphaproteobacteria</taxon>
        <taxon>Sphingomonadales</taxon>
        <taxon>Sphingomonadaceae</taxon>
        <taxon>Sphingobium</taxon>
    </lineage>
</organism>
<comment type="catalytic activity">
    <reaction evidence="5">
        <text>L-glutaminyl-[protein] + H2O = L-glutamyl-[protein] + NH4(+)</text>
        <dbReference type="Rhea" id="RHEA:16441"/>
        <dbReference type="Rhea" id="RHEA-COMP:10207"/>
        <dbReference type="Rhea" id="RHEA-COMP:10208"/>
        <dbReference type="ChEBI" id="CHEBI:15377"/>
        <dbReference type="ChEBI" id="CHEBI:28938"/>
        <dbReference type="ChEBI" id="CHEBI:29973"/>
        <dbReference type="ChEBI" id="CHEBI:30011"/>
        <dbReference type="EC" id="3.5.1.44"/>
    </reaction>
</comment>
<dbReference type="CDD" id="cd17541">
    <property type="entry name" value="REC_CheB-like"/>
    <property type="match status" value="1"/>
</dbReference>
<keyword evidence="1 5" id="KW-0963">Cytoplasm</keyword>
<feature type="domain" description="Response regulatory" evidence="8">
    <location>
        <begin position="4"/>
        <end position="121"/>
    </location>
</feature>
<dbReference type="PANTHER" id="PTHR42872">
    <property type="entry name" value="PROTEIN-GLUTAMATE METHYLESTERASE/PROTEIN-GLUTAMINE GLUTAMINASE"/>
    <property type="match status" value="1"/>
</dbReference>
<dbReference type="CDD" id="cd16432">
    <property type="entry name" value="CheB_Rec"/>
    <property type="match status" value="1"/>
</dbReference>
<feature type="active site" evidence="5 6">
    <location>
        <position position="170"/>
    </location>
</feature>
<dbReference type="GO" id="GO:0050568">
    <property type="term" value="F:protein-glutamine glutaminase activity"/>
    <property type="evidence" value="ECO:0007669"/>
    <property type="project" value="UniProtKB-UniRule"/>
</dbReference>
<dbReference type="EC" id="3.1.1.61" evidence="5"/>
<dbReference type="Pfam" id="PF01339">
    <property type="entry name" value="CheB_methylest"/>
    <property type="match status" value="1"/>
</dbReference>
<dbReference type="GO" id="GO:0008984">
    <property type="term" value="F:protein-glutamate methylesterase activity"/>
    <property type="evidence" value="ECO:0007669"/>
    <property type="project" value="UniProtKB-UniRule"/>
</dbReference>
<protein>
    <recommendedName>
        <fullName evidence="5">Protein-glutamate methylesterase/protein-glutamine glutaminase</fullName>
        <ecNumber evidence="5">3.1.1.61</ecNumber>
        <ecNumber evidence="5">3.5.1.44</ecNumber>
    </recommendedName>
</protein>
<dbReference type="RefSeq" id="WP_184078435.1">
    <property type="nucleotide sequence ID" value="NZ_JACIJP010000001.1"/>
</dbReference>
<dbReference type="NCBIfam" id="NF001965">
    <property type="entry name" value="PRK00742.1"/>
    <property type="match status" value="1"/>
</dbReference>
<comment type="similarity">
    <text evidence="5">Belongs to the CheB family.</text>
</comment>
<dbReference type="InterPro" id="IPR001789">
    <property type="entry name" value="Sig_transdc_resp-reg_receiver"/>
</dbReference>
<dbReference type="Gene3D" id="3.40.50.180">
    <property type="entry name" value="Methylesterase CheB, C-terminal domain"/>
    <property type="match status" value="1"/>
</dbReference>
<dbReference type="PROSITE" id="PS50110">
    <property type="entry name" value="RESPONSE_REGULATORY"/>
    <property type="match status" value="1"/>
</dbReference>
<gene>
    <name evidence="5" type="primary">cheB</name>
    <name evidence="10" type="ORF">FHS92_001198</name>
</gene>
<dbReference type="Proteomes" id="UP000552700">
    <property type="component" value="Unassembled WGS sequence"/>
</dbReference>
<comment type="caution">
    <text evidence="10">The sequence shown here is derived from an EMBL/GenBank/DDBJ whole genome shotgun (WGS) entry which is preliminary data.</text>
</comment>